<gene>
    <name evidence="1" type="ORF">HK414_15920</name>
</gene>
<protein>
    <submittedName>
        <fullName evidence="1">Uncharacterized protein</fullName>
    </submittedName>
</protein>
<proteinExistence type="predicted"/>
<dbReference type="Proteomes" id="UP000500826">
    <property type="component" value="Chromosome"/>
</dbReference>
<sequence length="253" mass="24199">MITVAPGELTLTANTGMVDAGGVALLQAAGAITANASVTAGSHLSVLGASLTQAAAGDFVSEGGSIDVQATSGAITMADGAMAQSSGGNIRYAASGAITVGLLDARSTGARGSVSIVSGAAITDNAGETSVDVYANVLRLNAVSGIATGSEQLETQATLLSADGGTGGVYLSETNALEIGATGDISVNRVGTGPGLTATTDVSQSGIEAGTQVVVTTGTGALTVSSTVTASGNLLLSAAGDPPSTRRSPARLA</sequence>
<organism evidence="1 2">
    <name type="scientific">Ramlibacter terrae</name>
    <dbReference type="NCBI Taxonomy" id="2732511"/>
    <lineage>
        <taxon>Bacteria</taxon>
        <taxon>Pseudomonadati</taxon>
        <taxon>Pseudomonadota</taxon>
        <taxon>Betaproteobacteria</taxon>
        <taxon>Burkholderiales</taxon>
        <taxon>Comamonadaceae</taxon>
        <taxon>Ramlibacter</taxon>
    </lineage>
</organism>
<name>A0ABX6P6M2_9BURK</name>
<keyword evidence="2" id="KW-1185">Reference proteome</keyword>
<reference evidence="1 2" key="1">
    <citation type="submission" date="2020-05" db="EMBL/GenBank/DDBJ databases">
        <title>Ramlibacter rhizophilus sp. nov., isolated from rhizosphere soil of national flower Mugunghwa from South Korea.</title>
        <authorList>
            <person name="Zheng-Fei Y."/>
            <person name="Huan T."/>
        </authorList>
    </citation>
    <scope>NUCLEOTIDE SEQUENCE [LARGE SCALE GENOMIC DNA]</scope>
    <source>
        <strain evidence="1 2">H242</strain>
    </source>
</reference>
<dbReference type="EMBL" id="CP053418">
    <property type="protein sequence ID" value="QJW84631.1"/>
    <property type="molecule type" value="Genomic_DNA"/>
</dbReference>
<accession>A0ABX6P6M2</accession>
<evidence type="ECO:0000313" key="2">
    <source>
        <dbReference type="Proteomes" id="UP000500826"/>
    </source>
</evidence>
<evidence type="ECO:0000313" key="1">
    <source>
        <dbReference type="EMBL" id="QJW84631.1"/>
    </source>
</evidence>